<feature type="domain" description="STAS" evidence="1">
    <location>
        <begin position="27"/>
        <end position="103"/>
    </location>
</feature>
<reference evidence="2 3" key="1">
    <citation type="submission" date="2022-06" db="EMBL/GenBank/DDBJ databases">
        <title>Actinoplanes abujensis sp. nov., isolated from Nigerian arid soil.</title>
        <authorList>
            <person name="Ding P."/>
        </authorList>
    </citation>
    <scope>NUCLEOTIDE SEQUENCE [LARGE SCALE GENOMIC DNA]</scope>
    <source>
        <strain evidence="3">TRM88002</strain>
    </source>
</reference>
<dbReference type="Gene3D" id="3.30.750.24">
    <property type="entry name" value="STAS domain"/>
    <property type="match status" value="1"/>
</dbReference>
<gene>
    <name evidence="2" type="ORF">LXN57_07980</name>
</gene>
<dbReference type="SUPFAM" id="SSF52091">
    <property type="entry name" value="SpoIIaa-like"/>
    <property type="match status" value="1"/>
</dbReference>
<dbReference type="PROSITE" id="PS50801">
    <property type="entry name" value="STAS"/>
    <property type="match status" value="1"/>
</dbReference>
<name>A0ABT0XUP4_9ACTN</name>
<evidence type="ECO:0000313" key="3">
    <source>
        <dbReference type="Proteomes" id="UP001523216"/>
    </source>
</evidence>
<comment type="caution">
    <text evidence="2">The sequence shown here is derived from an EMBL/GenBank/DDBJ whole genome shotgun (WGS) entry which is preliminary data.</text>
</comment>
<dbReference type="Proteomes" id="UP001523216">
    <property type="component" value="Unassembled WGS sequence"/>
</dbReference>
<dbReference type="Pfam" id="PF13466">
    <property type="entry name" value="STAS_2"/>
    <property type="match status" value="1"/>
</dbReference>
<organism evidence="2 3">
    <name type="scientific">Paractinoplanes hotanensis</name>
    <dbReference type="NCBI Taxonomy" id="2906497"/>
    <lineage>
        <taxon>Bacteria</taxon>
        <taxon>Bacillati</taxon>
        <taxon>Actinomycetota</taxon>
        <taxon>Actinomycetes</taxon>
        <taxon>Micromonosporales</taxon>
        <taxon>Micromonosporaceae</taxon>
        <taxon>Paractinoplanes</taxon>
    </lineage>
</organism>
<evidence type="ECO:0000313" key="2">
    <source>
        <dbReference type="EMBL" id="MCM4077499.1"/>
    </source>
</evidence>
<dbReference type="InterPro" id="IPR036513">
    <property type="entry name" value="STAS_dom_sf"/>
</dbReference>
<accession>A0ABT0XUP4</accession>
<dbReference type="InterPro" id="IPR002645">
    <property type="entry name" value="STAS_dom"/>
</dbReference>
<evidence type="ECO:0000259" key="1">
    <source>
        <dbReference type="PROSITE" id="PS50801"/>
    </source>
</evidence>
<dbReference type="EMBL" id="JAMQOL010000010">
    <property type="protein sequence ID" value="MCM4077499.1"/>
    <property type="molecule type" value="Genomic_DNA"/>
</dbReference>
<dbReference type="CDD" id="cd07043">
    <property type="entry name" value="STAS_anti-anti-sigma_factors"/>
    <property type="match status" value="1"/>
</dbReference>
<dbReference type="RefSeq" id="WP_251797373.1">
    <property type="nucleotide sequence ID" value="NZ_JAMQOL010000010.1"/>
</dbReference>
<protein>
    <submittedName>
        <fullName evidence="2">STAS domain-containing protein</fullName>
    </submittedName>
</protein>
<keyword evidence="3" id="KW-1185">Reference proteome</keyword>
<sequence length="144" mass="15269">MLTNIDTTIAPGWQLEVTATAAPPGARVTGEVDLATLPIFDLVLELLAGCAGDVVLDLSAVTFIDIGGARALAWATQRIRAAGRRLWMRDPSPAVRRMIDLLGWAGLYDWEPGMSVATSAAVVPLRAERKPVPAHRLMPSASAA</sequence>
<dbReference type="InterPro" id="IPR058548">
    <property type="entry name" value="MlaB-like_STAS"/>
</dbReference>
<proteinExistence type="predicted"/>